<dbReference type="Gene3D" id="3.50.50.60">
    <property type="entry name" value="FAD/NAD(P)-binding domain"/>
    <property type="match status" value="2"/>
</dbReference>
<dbReference type="AlphaFoldDB" id="A0A1H5B9E1"/>
<evidence type="ECO:0000259" key="10">
    <source>
        <dbReference type="Pfam" id="PF00890"/>
    </source>
</evidence>
<accession>A0A1H5B9E1</accession>
<evidence type="ECO:0000256" key="1">
    <source>
        <dbReference type="ARBA" id="ARBA00001974"/>
    </source>
</evidence>
<dbReference type="Proteomes" id="UP000182241">
    <property type="component" value="Unassembled WGS sequence"/>
</dbReference>
<comment type="catalytic activity">
    <reaction evidence="6">
        <text>a 3-oxosteroid + A = a 3-oxo-Delta(1)-steroid + AH2</text>
        <dbReference type="Rhea" id="RHEA:13329"/>
        <dbReference type="ChEBI" id="CHEBI:13193"/>
        <dbReference type="ChEBI" id="CHEBI:17499"/>
        <dbReference type="ChEBI" id="CHEBI:20156"/>
        <dbReference type="ChEBI" id="CHEBI:47788"/>
        <dbReference type="EC" id="1.3.99.4"/>
    </reaction>
</comment>
<protein>
    <recommendedName>
        <fullName evidence="9">3-oxosteroid 1-dehydrogenase</fullName>
        <ecNumber evidence="8">1.3.99.4</ecNumber>
    </recommendedName>
</protein>
<organism evidence="11 12">
    <name type="scientific">Tsukamurella tyrosinosolvens</name>
    <dbReference type="NCBI Taxonomy" id="57704"/>
    <lineage>
        <taxon>Bacteria</taxon>
        <taxon>Bacillati</taxon>
        <taxon>Actinomycetota</taxon>
        <taxon>Actinomycetes</taxon>
        <taxon>Mycobacteriales</taxon>
        <taxon>Tsukamurellaceae</taxon>
        <taxon>Tsukamurella</taxon>
    </lineage>
</organism>
<gene>
    <name evidence="11" type="ORF">SAMN04489793_5109</name>
</gene>
<dbReference type="InterPro" id="IPR003953">
    <property type="entry name" value="FAD-dep_OxRdtase_2_FAD-bd"/>
</dbReference>
<dbReference type="GO" id="GO:0008202">
    <property type="term" value="P:steroid metabolic process"/>
    <property type="evidence" value="ECO:0007669"/>
    <property type="project" value="UniProtKB-KW"/>
</dbReference>
<evidence type="ECO:0000256" key="9">
    <source>
        <dbReference type="ARBA" id="ARBA00069709"/>
    </source>
</evidence>
<keyword evidence="5" id="KW-0443">Lipid metabolism</keyword>
<name>A0A1H5B9E1_TSUTY</name>
<keyword evidence="4" id="KW-0560">Oxidoreductase</keyword>
<dbReference type="PANTHER" id="PTHR43400">
    <property type="entry name" value="FUMARATE REDUCTASE"/>
    <property type="match status" value="1"/>
</dbReference>
<dbReference type="STRING" id="57704.SAMN04489793_5109"/>
<dbReference type="EMBL" id="FNSA01000003">
    <property type="protein sequence ID" value="SED51229.1"/>
    <property type="molecule type" value="Genomic_DNA"/>
</dbReference>
<reference evidence="12" key="1">
    <citation type="submission" date="2016-10" db="EMBL/GenBank/DDBJ databases">
        <authorList>
            <person name="Varghese N."/>
            <person name="Submissions S."/>
        </authorList>
    </citation>
    <scope>NUCLEOTIDE SEQUENCE [LARGE SCALE GENOMIC DNA]</scope>
    <source>
        <strain evidence="12">DSM 44234</strain>
    </source>
</reference>
<dbReference type="GO" id="GO:0047571">
    <property type="term" value="F:3-oxosteroid 1-dehydrogenase activity"/>
    <property type="evidence" value="ECO:0007669"/>
    <property type="project" value="UniProtKB-EC"/>
</dbReference>
<dbReference type="NCBIfam" id="NF005882">
    <property type="entry name" value="PRK07843.1"/>
    <property type="match status" value="1"/>
</dbReference>
<dbReference type="FunFam" id="3.50.50.60:FF:000208">
    <property type="entry name" value="3-ketosteroid dehydrogenase"/>
    <property type="match status" value="1"/>
</dbReference>
<dbReference type="SUPFAM" id="SSF51905">
    <property type="entry name" value="FAD/NAD(P)-binding domain"/>
    <property type="match status" value="1"/>
</dbReference>
<dbReference type="InterPro" id="IPR050315">
    <property type="entry name" value="FAD-oxidoreductase_2"/>
</dbReference>
<proteinExistence type="inferred from homology"/>
<evidence type="ECO:0000256" key="6">
    <source>
        <dbReference type="ARBA" id="ARBA00051951"/>
    </source>
</evidence>
<evidence type="ECO:0000256" key="2">
    <source>
        <dbReference type="ARBA" id="ARBA00022630"/>
    </source>
</evidence>
<dbReference type="OrthoDB" id="9813348at2"/>
<evidence type="ECO:0000313" key="11">
    <source>
        <dbReference type="EMBL" id="SED51229.1"/>
    </source>
</evidence>
<feature type="domain" description="FAD-dependent oxidoreductase 2 FAD-binding" evidence="10">
    <location>
        <begin position="9"/>
        <end position="538"/>
    </location>
</feature>
<evidence type="ECO:0000256" key="4">
    <source>
        <dbReference type="ARBA" id="ARBA00023002"/>
    </source>
</evidence>
<evidence type="ECO:0000313" key="12">
    <source>
        <dbReference type="Proteomes" id="UP000182241"/>
    </source>
</evidence>
<dbReference type="InterPro" id="IPR036188">
    <property type="entry name" value="FAD/NAD-bd_sf"/>
</dbReference>
<keyword evidence="3" id="KW-0274">FAD</keyword>
<evidence type="ECO:0000256" key="5">
    <source>
        <dbReference type="ARBA" id="ARBA00023221"/>
    </source>
</evidence>
<comment type="similarity">
    <text evidence="7">Belongs to the FAD-dependent oxidoreductase 2 family. 3-oxosteroid dehydrogenase subfamily.</text>
</comment>
<dbReference type="SUPFAM" id="SSF56425">
    <property type="entry name" value="Succinate dehydrogenase/fumarate reductase flavoprotein, catalytic domain"/>
    <property type="match status" value="1"/>
</dbReference>
<keyword evidence="12" id="KW-1185">Reference proteome</keyword>
<dbReference type="PANTHER" id="PTHR43400:SF10">
    <property type="entry name" value="3-OXOSTEROID 1-DEHYDROGENASE"/>
    <property type="match status" value="1"/>
</dbReference>
<dbReference type="RefSeq" id="WP_068741292.1">
    <property type="nucleotide sequence ID" value="NZ_CBDRGN010000002.1"/>
</dbReference>
<dbReference type="InterPro" id="IPR027477">
    <property type="entry name" value="Succ_DH/fumarate_Rdtase_cat_sf"/>
</dbReference>
<evidence type="ECO:0000256" key="8">
    <source>
        <dbReference type="ARBA" id="ARBA00066536"/>
    </source>
</evidence>
<dbReference type="FunFam" id="3.50.50.60:FF:000240">
    <property type="entry name" value="3-ketosteroid-delta-1-dehydrogenase"/>
    <property type="match status" value="1"/>
</dbReference>
<evidence type="ECO:0000256" key="3">
    <source>
        <dbReference type="ARBA" id="ARBA00022827"/>
    </source>
</evidence>
<comment type="cofactor">
    <cofactor evidence="1">
        <name>FAD</name>
        <dbReference type="ChEBI" id="CHEBI:57692"/>
    </cofactor>
</comment>
<dbReference type="EC" id="1.3.99.4" evidence="8"/>
<keyword evidence="5" id="KW-0753">Steroid metabolism</keyword>
<evidence type="ECO:0000256" key="7">
    <source>
        <dbReference type="ARBA" id="ARBA00061147"/>
    </source>
</evidence>
<sequence>MTAETTEYDVIVVGSGAAGMTAALKAADTGLSVLVVEKAAHYGGSTARSGGGVWVPGNESLVKAGIQDTPDEARKYLHAIIGDVVPAERIDTYIDRGPEVISMVHRMSPLELTWVPGYSDYYPEAPGGRAHGRSCEPKPFDGNQLGDELKNLEPDYTKAPMNLVVTQADFKWLNLIMRHPKGIVRALRVGGRFYAAKARGKHLLGRGQALIAALRVGLQRANVPLWLNTSLVGLTEEGGRVTGVTVERDGTELRLTARRGVILAAGGFESSAEMRAQYQRQPIGIEWTNGVPANTGDAIRAGAAVGGALEFMDDAWWGPSIQLPKMAWFALSERSLPGSVMVNTAGERFVNESAPYVEAVHAMYGGENGQGEGPGENVPCWLVFDQRYRNRYMFAGQPPRQPLPKRWYESGNLVRANSLAELAEKMSVPADALTGTVERFNGFARAGRDEDFHRGESAYDHYYGDPRNKPNPSLAELTTGPFYAARMVPGDLGTKGGLRTDVAGRVRRADDTVIDGLYAAGNTSSPVMGHTYAGPGATIGPAMVFAYLAVEDMAGKESAPAAAAPARAEEEIA</sequence>
<keyword evidence="2" id="KW-0285">Flavoprotein</keyword>
<dbReference type="Pfam" id="PF00890">
    <property type="entry name" value="FAD_binding_2"/>
    <property type="match status" value="1"/>
</dbReference>